<keyword evidence="3" id="KW-1185">Reference proteome</keyword>
<evidence type="ECO:0008006" key="4">
    <source>
        <dbReference type="Google" id="ProtNLM"/>
    </source>
</evidence>
<keyword evidence="1" id="KW-0808">Transferase</keyword>
<reference evidence="2 3" key="1">
    <citation type="submission" date="2018-04" db="EMBL/GenBank/DDBJ databases">
        <authorList>
            <person name="Vogel A."/>
        </authorList>
    </citation>
    <scope>NUCLEOTIDE SEQUENCE [LARGE SCALE GENOMIC DNA]</scope>
</reference>
<dbReference type="EMBL" id="OOIL02000404">
    <property type="protein sequence ID" value="VFQ64455.1"/>
    <property type="molecule type" value="Genomic_DNA"/>
</dbReference>
<dbReference type="InterPro" id="IPR051283">
    <property type="entry name" value="Sec_Metabolite_Acyltrans"/>
</dbReference>
<protein>
    <recommendedName>
        <fullName evidence="4">Acetyltransferase</fullName>
    </recommendedName>
</protein>
<dbReference type="Proteomes" id="UP000595140">
    <property type="component" value="Unassembled WGS sequence"/>
</dbReference>
<proteinExistence type="predicted"/>
<evidence type="ECO:0000313" key="3">
    <source>
        <dbReference type="Proteomes" id="UP000595140"/>
    </source>
</evidence>
<sequence>MAETEVISTCLVGAAAAASETSNTVARVHLTPWDLQFLHIGPIQKGLLFRIPSSAAPGFIPRLKTSLSSALAFYPPLAGRFAAEPNPVDGTTSLFVDCNNAGVEFVEAKAAGVTVAAVLDPSNNNVPGIVRSFFTLNGIRNVHGISKPLMGVQVTELHDGYFIGCTLNHTLADGTSFWNFFRSWSELSRGLPHLSTPPVHHRWFPDNFPRPVPIPGEISFPGNLPPSLLPERVFHLSKESIAKLKEKANSEMGMPQNSISSLQAYTAHVWRSLTRARRLDLDEDVHVIMGVGTRARVPLPEGYWGNGAYMVKVTAKAGEVLNRGLGWTAWQLKEAVGKQSSEEVEKHYRNWVRSSDLFGEGELLSANALLMSSSPRFDVYGTDFGWGEAVAVRSGGANKPDGKVTLYGGQEQGSVDIEMCIDGRTLEGLVKDPDFLEYIRIQ</sequence>
<evidence type="ECO:0000313" key="2">
    <source>
        <dbReference type="EMBL" id="VFQ64455.1"/>
    </source>
</evidence>
<evidence type="ECO:0000256" key="1">
    <source>
        <dbReference type="ARBA" id="ARBA00022679"/>
    </source>
</evidence>
<dbReference type="PANTHER" id="PTHR31896">
    <property type="entry name" value="FAMILY REGULATORY PROTEIN, PUTATIVE (AFU_ORTHOLOGUE AFUA_3G14730)-RELATED"/>
    <property type="match status" value="1"/>
</dbReference>
<dbReference type="PANTHER" id="PTHR31896:SF43">
    <property type="entry name" value="PROTEIN ENHANCED PSEUDOMONAS SUSCEPTIBILITY 1"/>
    <property type="match status" value="1"/>
</dbReference>
<dbReference type="Pfam" id="PF02458">
    <property type="entry name" value="Transferase"/>
    <property type="match status" value="1"/>
</dbReference>
<dbReference type="GO" id="GO:0016740">
    <property type="term" value="F:transferase activity"/>
    <property type="evidence" value="ECO:0007669"/>
    <property type="project" value="UniProtKB-KW"/>
</dbReference>
<dbReference type="OrthoDB" id="1862401at2759"/>
<accession>A0A484KIZ9</accession>
<name>A0A484KIZ9_9ASTE</name>
<dbReference type="AlphaFoldDB" id="A0A484KIZ9"/>
<dbReference type="Gene3D" id="3.30.559.10">
    <property type="entry name" value="Chloramphenicol acetyltransferase-like domain"/>
    <property type="match status" value="2"/>
</dbReference>
<organism evidence="2 3">
    <name type="scientific">Cuscuta campestris</name>
    <dbReference type="NCBI Taxonomy" id="132261"/>
    <lineage>
        <taxon>Eukaryota</taxon>
        <taxon>Viridiplantae</taxon>
        <taxon>Streptophyta</taxon>
        <taxon>Embryophyta</taxon>
        <taxon>Tracheophyta</taxon>
        <taxon>Spermatophyta</taxon>
        <taxon>Magnoliopsida</taxon>
        <taxon>eudicotyledons</taxon>
        <taxon>Gunneridae</taxon>
        <taxon>Pentapetalae</taxon>
        <taxon>asterids</taxon>
        <taxon>lamiids</taxon>
        <taxon>Solanales</taxon>
        <taxon>Convolvulaceae</taxon>
        <taxon>Cuscuteae</taxon>
        <taxon>Cuscuta</taxon>
        <taxon>Cuscuta subgen. Grammica</taxon>
        <taxon>Cuscuta sect. Cleistogrammica</taxon>
    </lineage>
</organism>
<gene>
    <name evidence="2" type="ORF">CCAM_LOCUS6231</name>
</gene>
<dbReference type="InterPro" id="IPR023213">
    <property type="entry name" value="CAT-like_dom_sf"/>
</dbReference>